<evidence type="ECO:0000256" key="1">
    <source>
        <dbReference type="SAM" id="Coils"/>
    </source>
</evidence>
<dbReference type="RefSeq" id="WP_168570077.1">
    <property type="nucleotide sequence ID" value="NZ_CP051167.1"/>
</dbReference>
<feature type="region of interest" description="Disordered" evidence="2">
    <location>
        <begin position="307"/>
        <end position="599"/>
    </location>
</feature>
<feature type="compositionally biased region" description="Polar residues" evidence="2">
    <location>
        <begin position="471"/>
        <end position="481"/>
    </location>
</feature>
<evidence type="ECO:0000256" key="2">
    <source>
        <dbReference type="SAM" id="MobiDB-lite"/>
    </source>
</evidence>
<dbReference type="EMBL" id="CP051167">
    <property type="protein sequence ID" value="QIZ71926.1"/>
    <property type="molecule type" value="Genomic_DNA"/>
</dbReference>
<dbReference type="Proteomes" id="UP000500857">
    <property type="component" value="Chromosome"/>
</dbReference>
<feature type="compositionally biased region" description="Basic and acidic residues" evidence="2">
    <location>
        <begin position="697"/>
        <end position="709"/>
    </location>
</feature>
<protein>
    <submittedName>
        <fullName evidence="3">Uncharacterized protein</fullName>
    </submittedName>
</protein>
<organism evidence="3 4">
    <name type="scientific">Oxynema aestuarii AP17</name>
    <dbReference type="NCBI Taxonomy" id="2064643"/>
    <lineage>
        <taxon>Bacteria</taxon>
        <taxon>Bacillati</taxon>
        <taxon>Cyanobacteriota</taxon>
        <taxon>Cyanophyceae</taxon>
        <taxon>Oscillatoriophycideae</taxon>
        <taxon>Oscillatoriales</taxon>
        <taxon>Oscillatoriaceae</taxon>
        <taxon>Oxynema</taxon>
        <taxon>Oxynema aestuarii</taxon>
    </lineage>
</organism>
<feature type="coiled-coil region" evidence="1">
    <location>
        <begin position="110"/>
        <end position="169"/>
    </location>
</feature>
<feature type="region of interest" description="Disordered" evidence="2">
    <location>
        <begin position="613"/>
        <end position="639"/>
    </location>
</feature>
<accession>A0A6H1U0F8</accession>
<gene>
    <name evidence="3" type="ORF">HCG48_16185</name>
</gene>
<keyword evidence="1" id="KW-0175">Coiled coil</keyword>
<feature type="compositionally biased region" description="Polar residues" evidence="2">
    <location>
        <begin position="668"/>
        <end position="680"/>
    </location>
</feature>
<keyword evidence="4" id="KW-1185">Reference proteome</keyword>
<feature type="region of interest" description="Disordered" evidence="2">
    <location>
        <begin position="51"/>
        <end position="78"/>
    </location>
</feature>
<proteinExistence type="predicted"/>
<sequence length="887" mass="98652">MSSNLDRIQTLIADIDGVLRKMNSRLAWWRSGDTRQVLERVRDFLQALRDRETQSETLTPPRGVRPTPPSLDDSPQWGGSEMQAQQILTALVRDMTALRSNLLHPLQAELAQLQEHRETLIQDIRQLEEKHQAKKSLAAQNADRDRLIAEFLQALMAQLQDRLSEEVSETLGHIETQLIAPSRRSSGGLSRTGEARESAPLDLELLDPQDRLEYLKRIQAQSDRLLISLDSSLQVVFEAIEKNIKGYQESLSDGLDKMHRLGQQGELMVAALVNHLAQQLGREASSYWQSSLKLSGVETPVAIATDRDLFPQPSPDEAERPPQAPQTDVGEGTPEAHRDEVPQEGDREGSPQEHRDETPIDEAIAAEEPGLTASEEQDLSSEELFPYAGSEFNQPESDSEDETDLETPETFPPQDFTDPSGDRETSPQENRVEEDDLFATLEQAIAPPPPSSDRGAGDPADSLTESLPERPSQNEQISSLEQLLDLAIFTPPPQETESSDSPDSERSLFVNTDLSDIGEELELEEEWEPEADIQADADEDLLPLGEFEADSEPDLWLDSNALQQLDDDLSNLESNPAESNPVESPSAEPEAKDDDEELDLIPEAWIQELDNVEDSLEENLEENFEENLEDSFNEDFEDSLEENLEENFDAFGESLPLDEDAWEEETETSFVTTDFVTTETGDLDLDALANLGEDSETGDREGSPQENREAATLAKQLQRSQEYRAEPPTPEPSEPEWFVENNRKSGPDVGIPLPASRPTSANTLDDIFASFGDLEEASTEDETPESETAIAASPTPQENREASPKKYRGDTSPGNIDTRIDEFFSNFEQENDEEPSPPANEWENRSEASLEESLLSAAATPKEVSDTTLEDFFADFDAPNLGSSDAK</sequence>
<dbReference type="AlphaFoldDB" id="A0A6H1U0F8"/>
<feature type="compositionally biased region" description="Polar residues" evidence="2">
    <location>
        <begin position="571"/>
        <end position="583"/>
    </location>
</feature>
<feature type="compositionally biased region" description="Acidic residues" evidence="2">
    <location>
        <begin position="773"/>
        <end position="785"/>
    </location>
</feature>
<feature type="compositionally biased region" description="Acidic residues" evidence="2">
    <location>
        <begin position="397"/>
        <end position="407"/>
    </location>
</feature>
<evidence type="ECO:0000313" key="3">
    <source>
        <dbReference type="EMBL" id="QIZ71926.1"/>
    </source>
</evidence>
<feature type="compositionally biased region" description="Basic and acidic residues" evidence="2">
    <location>
        <begin position="798"/>
        <end position="809"/>
    </location>
</feature>
<feature type="compositionally biased region" description="Acidic residues" evidence="2">
    <location>
        <begin position="516"/>
        <end position="555"/>
    </location>
</feature>
<dbReference type="KEGG" id="oxy:HCG48_16185"/>
<reference evidence="3 4" key="1">
    <citation type="submission" date="2020-04" db="EMBL/GenBank/DDBJ databases">
        <authorList>
            <person name="Basu S."/>
            <person name="Maruthanayagam V."/>
            <person name="Chakraborty S."/>
            <person name="Pramanik A."/>
            <person name="Mukherjee J."/>
            <person name="Brink B."/>
        </authorList>
    </citation>
    <scope>NUCLEOTIDE SEQUENCE [LARGE SCALE GENOMIC DNA]</scope>
    <source>
        <strain evidence="3 4">AP17</strain>
    </source>
</reference>
<name>A0A6H1U0F8_9CYAN</name>
<feature type="compositionally biased region" description="Basic and acidic residues" evidence="2">
    <location>
        <begin position="334"/>
        <end position="358"/>
    </location>
</feature>
<feature type="region of interest" description="Disordered" evidence="2">
    <location>
        <begin position="661"/>
        <end position="864"/>
    </location>
</feature>
<evidence type="ECO:0000313" key="4">
    <source>
        <dbReference type="Proteomes" id="UP000500857"/>
    </source>
</evidence>